<evidence type="ECO:0000256" key="5">
    <source>
        <dbReference type="ARBA" id="ARBA00023136"/>
    </source>
</evidence>
<feature type="transmembrane region" description="Helical" evidence="6">
    <location>
        <begin position="182"/>
        <end position="201"/>
    </location>
</feature>
<feature type="transmembrane region" description="Helical" evidence="6">
    <location>
        <begin position="433"/>
        <end position="455"/>
    </location>
</feature>
<keyword evidence="3 6" id="KW-0812">Transmembrane</keyword>
<dbReference type="PANTHER" id="PTHR10283">
    <property type="entry name" value="SOLUTE CARRIER FAMILY 13 MEMBER"/>
    <property type="match status" value="1"/>
</dbReference>
<dbReference type="AlphaFoldDB" id="A0A098RZG3"/>
<name>A0A098RZG3_9BACT</name>
<feature type="transmembrane region" description="Helical" evidence="6">
    <location>
        <begin position="134"/>
        <end position="153"/>
    </location>
</feature>
<feature type="transmembrane region" description="Helical" evidence="6">
    <location>
        <begin position="395"/>
        <end position="413"/>
    </location>
</feature>
<feature type="transmembrane region" description="Helical" evidence="6">
    <location>
        <begin position="357"/>
        <end position="383"/>
    </location>
</feature>
<feature type="transmembrane region" description="Helical" evidence="6">
    <location>
        <begin position="61"/>
        <end position="80"/>
    </location>
</feature>
<evidence type="ECO:0000256" key="3">
    <source>
        <dbReference type="ARBA" id="ARBA00022692"/>
    </source>
</evidence>
<evidence type="ECO:0000256" key="2">
    <source>
        <dbReference type="ARBA" id="ARBA00022448"/>
    </source>
</evidence>
<comment type="subcellular location">
    <subcellularLocation>
        <location evidence="1">Membrane</location>
        <topology evidence="1">Multi-pass membrane protein</topology>
    </subcellularLocation>
</comment>
<dbReference type="PANTHER" id="PTHR10283:SF92">
    <property type="entry name" value="LOW-AFFINITY PHOSPHATE TRANSPORTER PHO91"/>
    <property type="match status" value="1"/>
</dbReference>
<feature type="transmembrane region" description="Helical" evidence="6">
    <location>
        <begin position="221"/>
        <end position="244"/>
    </location>
</feature>
<feature type="transmembrane region" description="Helical" evidence="6">
    <location>
        <begin position="36"/>
        <end position="54"/>
    </location>
</feature>
<evidence type="ECO:0000259" key="7">
    <source>
        <dbReference type="Pfam" id="PF03600"/>
    </source>
</evidence>
<keyword evidence="4 6" id="KW-1133">Transmembrane helix</keyword>
<feature type="transmembrane region" description="Helical" evidence="6">
    <location>
        <begin position="272"/>
        <end position="289"/>
    </location>
</feature>
<gene>
    <name evidence="8" type="ORF">IX84_27505</name>
</gene>
<dbReference type="Proteomes" id="UP000029736">
    <property type="component" value="Unassembled WGS sequence"/>
</dbReference>
<protein>
    <recommendedName>
        <fullName evidence="7">Citrate transporter-like domain-containing protein</fullName>
    </recommendedName>
</protein>
<dbReference type="InterPro" id="IPR001898">
    <property type="entry name" value="SLC13A/DASS"/>
</dbReference>
<feature type="transmembrane region" description="Helical" evidence="6">
    <location>
        <begin position="92"/>
        <end position="114"/>
    </location>
</feature>
<evidence type="ECO:0000256" key="1">
    <source>
        <dbReference type="ARBA" id="ARBA00004141"/>
    </source>
</evidence>
<reference evidence="8 9" key="1">
    <citation type="journal article" date="2014" name="Int. J. Syst. Evol. Microbiol.">
        <title>Phaeodactylibacter xiamenensis gen. nov., sp. nov., a member of the family Saprospiraceae isolated from the marine alga Phaeodactylum tricornutum.</title>
        <authorList>
            <person name="Chen Z.Jr."/>
            <person name="Lei X."/>
            <person name="Lai Q."/>
            <person name="Li Y."/>
            <person name="Zhang B."/>
            <person name="Zhang J."/>
            <person name="Zhang H."/>
            <person name="Yang L."/>
            <person name="Zheng W."/>
            <person name="Tian Y."/>
            <person name="Yu Z."/>
            <person name="Xu H.Jr."/>
            <person name="Zheng T."/>
        </authorList>
    </citation>
    <scope>NUCLEOTIDE SEQUENCE [LARGE SCALE GENOMIC DNA]</scope>
    <source>
        <strain evidence="8 9">KD52</strain>
    </source>
</reference>
<dbReference type="InterPro" id="IPR004680">
    <property type="entry name" value="Cit_transptr-like_dom"/>
</dbReference>
<evidence type="ECO:0000313" key="8">
    <source>
        <dbReference type="EMBL" id="KGE85270.1"/>
    </source>
</evidence>
<feature type="domain" description="Citrate transporter-like" evidence="7">
    <location>
        <begin position="52"/>
        <end position="390"/>
    </location>
</feature>
<keyword evidence="5 6" id="KW-0472">Membrane</keyword>
<organism evidence="8 9">
    <name type="scientific">Phaeodactylibacter xiamenensis</name>
    <dbReference type="NCBI Taxonomy" id="1524460"/>
    <lineage>
        <taxon>Bacteria</taxon>
        <taxon>Pseudomonadati</taxon>
        <taxon>Bacteroidota</taxon>
        <taxon>Saprospiria</taxon>
        <taxon>Saprospirales</taxon>
        <taxon>Haliscomenobacteraceae</taxon>
        <taxon>Phaeodactylibacter</taxon>
    </lineage>
</organism>
<proteinExistence type="predicted"/>
<keyword evidence="2" id="KW-0813">Transport</keyword>
<dbReference type="STRING" id="1524460.IX84_27505"/>
<evidence type="ECO:0000313" key="9">
    <source>
        <dbReference type="Proteomes" id="UP000029736"/>
    </source>
</evidence>
<feature type="transmembrane region" description="Helical" evidence="6">
    <location>
        <begin position="295"/>
        <end position="312"/>
    </location>
</feature>
<dbReference type="GO" id="GO:0005315">
    <property type="term" value="F:phosphate transmembrane transporter activity"/>
    <property type="evidence" value="ECO:0007669"/>
    <property type="project" value="TreeGrafter"/>
</dbReference>
<evidence type="ECO:0000256" key="4">
    <source>
        <dbReference type="ARBA" id="ARBA00022989"/>
    </source>
</evidence>
<dbReference type="EMBL" id="JPOS01000090">
    <property type="protein sequence ID" value="KGE85270.1"/>
    <property type="molecule type" value="Genomic_DNA"/>
</dbReference>
<evidence type="ECO:0000256" key="6">
    <source>
        <dbReference type="SAM" id="Phobius"/>
    </source>
</evidence>
<comment type="caution">
    <text evidence="8">The sequence shown here is derived from an EMBL/GenBank/DDBJ whole genome shotgun (WGS) entry which is preliminary data.</text>
</comment>
<accession>A0A098RZG3</accession>
<dbReference type="NCBIfam" id="TIGR00785">
    <property type="entry name" value="dass"/>
    <property type="match status" value="1"/>
</dbReference>
<sequence>MELIFQRLRPHWPALSIAIAFLLAHSFGLYRAVLGLGPGESVALTILLITALFWITETVPLYITSMGVLAMSVLWLLPVLEGLGKTAQKDDFLQAFFGDITLLFMGGFVLSALLNKFGLARRIANWMIQKTGSAPERVLLGLIAISALLSMWMSNTATAAMMFAIVGPLILQIPAGSAFSKAIALAIPFACNIGGLGTPIGTPPNAIAMEYLNRAGIEISFALWMIISIPLLLLLLAALWQLLLRLYPPGEIEITIDEDPASADNFTVRQKIVMVIFVLTILGWLTGGMTGLSTGFVGLLCIITSFGIGLLNTADFRNISWDILFMLGGGLCLGVVLDESGLTDTIAHAIPMDQGFMFVFAILLLMAAGMTTVMSNTATANLLIPVAVSLPGNELLFSIAIAIMCSTSMALPVSTPPNAIAFGSGLLQAKDMLIAGLILTLLALIGTAITSIFYIPLFF</sequence>
<dbReference type="Pfam" id="PF03600">
    <property type="entry name" value="CitMHS"/>
    <property type="match status" value="1"/>
</dbReference>
<feature type="transmembrane region" description="Helical" evidence="6">
    <location>
        <begin position="319"/>
        <end position="337"/>
    </location>
</feature>
<feature type="transmembrane region" description="Helical" evidence="6">
    <location>
        <begin position="12"/>
        <end position="30"/>
    </location>
</feature>
<keyword evidence="9" id="KW-1185">Reference proteome</keyword>
<dbReference type="GO" id="GO:0005886">
    <property type="term" value="C:plasma membrane"/>
    <property type="evidence" value="ECO:0007669"/>
    <property type="project" value="TreeGrafter"/>
</dbReference>